<feature type="non-terminal residue" evidence="1">
    <location>
        <position position="1"/>
    </location>
</feature>
<protein>
    <submittedName>
        <fullName evidence="1">Uncharacterized protein</fullName>
    </submittedName>
</protein>
<accession>X0X9Q6</accession>
<name>X0X9Q6_9ZZZZ</name>
<comment type="caution">
    <text evidence="1">The sequence shown here is derived from an EMBL/GenBank/DDBJ whole genome shotgun (WGS) entry which is preliminary data.</text>
</comment>
<dbReference type="EMBL" id="BARS01041430">
    <property type="protein sequence ID" value="GAG32137.1"/>
    <property type="molecule type" value="Genomic_DNA"/>
</dbReference>
<proteinExistence type="predicted"/>
<evidence type="ECO:0000313" key="1">
    <source>
        <dbReference type="EMBL" id="GAG32137.1"/>
    </source>
</evidence>
<sequence>AFATLTIQNGETYTLSAGETLSVDNPYSQSRYAIQNIIQSGRI</sequence>
<organism evidence="1">
    <name type="scientific">marine sediment metagenome</name>
    <dbReference type="NCBI Taxonomy" id="412755"/>
    <lineage>
        <taxon>unclassified sequences</taxon>
        <taxon>metagenomes</taxon>
        <taxon>ecological metagenomes</taxon>
    </lineage>
</organism>
<reference evidence="1" key="1">
    <citation type="journal article" date="2014" name="Front. Microbiol.">
        <title>High frequency of phylogenetically diverse reductive dehalogenase-homologous genes in deep subseafloor sedimentary metagenomes.</title>
        <authorList>
            <person name="Kawai M."/>
            <person name="Futagami T."/>
            <person name="Toyoda A."/>
            <person name="Takaki Y."/>
            <person name="Nishi S."/>
            <person name="Hori S."/>
            <person name="Arai W."/>
            <person name="Tsubouchi T."/>
            <person name="Morono Y."/>
            <person name="Uchiyama I."/>
            <person name="Ito T."/>
            <person name="Fujiyama A."/>
            <person name="Inagaki F."/>
            <person name="Takami H."/>
        </authorList>
    </citation>
    <scope>NUCLEOTIDE SEQUENCE</scope>
    <source>
        <strain evidence="1">Expedition CK06-06</strain>
    </source>
</reference>
<gene>
    <name evidence="1" type="ORF">S01H1_63011</name>
</gene>
<dbReference type="AlphaFoldDB" id="X0X9Q6"/>